<dbReference type="KEGG" id="gur:Gura_0504"/>
<dbReference type="PANTHER" id="PTHR43409">
    <property type="entry name" value="ANAEROBIC MAGNESIUM-PROTOPORPHYRIN IX MONOMETHYL ESTER CYCLASE-RELATED"/>
    <property type="match status" value="1"/>
</dbReference>
<dbReference type="CDD" id="cd02068">
    <property type="entry name" value="radical_SAM_B12_BD"/>
    <property type="match status" value="1"/>
</dbReference>
<proteinExistence type="predicted"/>
<dbReference type="InterPro" id="IPR006158">
    <property type="entry name" value="Cobalamin-bd"/>
</dbReference>
<protein>
    <submittedName>
        <fullName evidence="10">Radical SAM domain protein</fullName>
    </submittedName>
</protein>
<evidence type="ECO:0000259" key="8">
    <source>
        <dbReference type="PROSITE" id="PS51332"/>
    </source>
</evidence>
<feature type="domain" description="Radical SAM core" evidence="9">
    <location>
        <begin position="193"/>
        <end position="418"/>
    </location>
</feature>
<keyword evidence="2" id="KW-0489">Methyltransferase</keyword>
<dbReference type="PANTHER" id="PTHR43409:SF7">
    <property type="entry name" value="BLL1977 PROTEIN"/>
    <property type="match status" value="1"/>
</dbReference>
<sequence length="471" mass="54874">MKVSLIFTPNRINPHYKPVAFRDERLGFIPPVSLLVVAAIMEKEGVEVDLIDMEAERLSHEAALERIRRFSPDLLGFTITTLSFHATLEWIRKLKQDTGIPVMVGGEHVRIYPFETMSHNEIDFCIIGEAELPLPEFIRAFREKRPYEGIKSLGYRKDGEVIIDRTLQFVEDLDTVPFPARHLIRNELYENILTRRKNFTAFVSSRGCPFNCAFCNHNHQKYRTRSVQNVVDEIEMNLKQFGIRDFDIYDSTFTADRKRVIAICEEIHRRKLKVGFTVRSRVDVITRDMIDSLKAAGCHTIMYGIESSNPEILKRMNKGITPELVMEKVQYTHQSGIKALGFFLFGFPGENRETIEDTINFALKLPLDYALFSILLPQPETEIYEYYWKRGFGDYWAEYTLDESKDELIEFIDTGVTRAEASEYAVTAYRRFFFRPRIIWDRFKKLRSFGEFRRLFSGAVGILAGNDKKRS</sequence>
<keyword evidence="6" id="KW-0408">Iron</keyword>
<dbReference type="EMBL" id="CP000698">
    <property type="protein sequence ID" value="ABQ24719.1"/>
    <property type="molecule type" value="Genomic_DNA"/>
</dbReference>
<dbReference type="GO" id="GO:0003824">
    <property type="term" value="F:catalytic activity"/>
    <property type="evidence" value="ECO:0007669"/>
    <property type="project" value="InterPro"/>
</dbReference>
<dbReference type="RefSeq" id="WP_011937444.1">
    <property type="nucleotide sequence ID" value="NC_009483.1"/>
</dbReference>
<evidence type="ECO:0000256" key="4">
    <source>
        <dbReference type="ARBA" id="ARBA00022691"/>
    </source>
</evidence>
<reference evidence="10 11" key="1">
    <citation type="submission" date="2007-05" db="EMBL/GenBank/DDBJ databases">
        <title>Complete sequence of Geobacter uraniireducens Rf4.</title>
        <authorList>
            <consortium name="US DOE Joint Genome Institute"/>
            <person name="Copeland A."/>
            <person name="Lucas S."/>
            <person name="Lapidus A."/>
            <person name="Barry K."/>
            <person name="Detter J.C."/>
            <person name="Glavina del Rio T."/>
            <person name="Hammon N."/>
            <person name="Israni S."/>
            <person name="Dalin E."/>
            <person name="Tice H."/>
            <person name="Pitluck S."/>
            <person name="Chertkov O."/>
            <person name="Brettin T."/>
            <person name="Bruce D."/>
            <person name="Han C."/>
            <person name="Schmutz J."/>
            <person name="Larimer F."/>
            <person name="Land M."/>
            <person name="Hauser L."/>
            <person name="Kyrpides N."/>
            <person name="Mikhailova N."/>
            <person name="Shelobolina E."/>
            <person name="Aklujkar M."/>
            <person name="Lovley D."/>
            <person name="Richardson P."/>
        </authorList>
    </citation>
    <scope>NUCLEOTIDE SEQUENCE [LARGE SCALE GENOMIC DNA]</scope>
    <source>
        <strain evidence="10 11">Rf4</strain>
    </source>
</reference>
<evidence type="ECO:0000313" key="10">
    <source>
        <dbReference type="EMBL" id="ABQ24719.1"/>
    </source>
</evidence>
<dbReference type="InterPro" id="IPR006638">
    <property type="entry name" value="Elp3/MiaA/NifB-like_rSAM"/>
</dbReference>
<dbReference type="InterPro" id="IPR051198">
    <property type="entry name" value="BchE-like"/>
</dbReference>
<dbReference type="Pfam" id="PF04055">
    <property type="entry name" value="Radical_SAM"/>
    <property type="match status" value="1"/>
</dbReference>
<dbReference type="SFLD" id="SFLDG01082">
    <property type="entry name" value="B12-binding_domain_containing"/>
    <property type="match status" value="1"/>
</dbReference>
<evidence type="ECO:0000256" key="2">
    <source>
        <dbReference type="ARBA" id="ARBA00022603"/>
    </source>
</evidence>
<feature type="domain" description="B12-binding" evidence="8">
    <location>
        <begin position="15"/>
        <end position="148"/>
    </location>
</feature>
<dbReference type="Proteomes" id="UP000006695">
    <property type="component" value="Chromosome"/>
</dbReference>
<evidence type="ECO:0000313" key="11">
    <source>
        <dbReference type="Proteomes" id="UP000006695"/>
    </source>
</evidence>
<keyword evidence="3" id="KW-0808">Transferase</keyword>
<dbReference type="Gene3D" id="3.80.30.20">
    <property type="entry name" value="tm_1862 like domain"/>
    <property type="match status" value="1"/>
</dbReference>
<dbReference type="SMART" id="SM00729">
    <property type="entry name" value="Elp3"/>
    <property type="match status" value="1"/>
</dbReference>
<dbReference type="PROSITE" id="PS51332">
    <property type="entry name" value="B12_BINDING"/>
    <property type="match status" value="1"/>
</dbReference>
<dbReference type="SFLD" id="SFLDS00029">
    <property type="entry name" value="Radical_SAM"/>
    <property type="match status" value="1"/>
</dbReference>
<dbReference type="GO" id="GO:0046872">
    <property type="term" value="F:metal ion binding"/>
    <property type="evidence" value="ECO:0007669"/>
    <property type="project" value="UniProtKB-KW"/>
</dbReference>
<dbReference type="InterPro" id="IPR058240">
    <property type="entry name" value="rSAM_sf"/>
</dbReference>
<dbReference type="SUPFAM" id="SSF52242">
    <property type="entry name" value="Cobalamin (vitamin B12)-binding domain"/>
    <property type="match status" value="1"/>
</dbReference>
<accession>A5GCH1</accession>
<gene>
    <name evidence="10" type="ordered locus">Gura_0504</name>
</gene>
<evidence type="ECO:0000256" key="7">
    <source>
        <dbReference type="ARBA" id="ARBA00023014"/>
    </source>
</evidence>
<dbReference type="Pfam" id="PF02310">
    <property type="entry name" value="B12-binding"/>
    <property type="match status" value="1"/>
</dbReference>
<dbReference type="InterPro" id="IPR036724">
    <property type="entry name" value="Cobalamin-bd_sf"/>
</dbReference>
<keyword evidence="4" id="KW-0949">S-adenosyl-L-methionine</keyword>
<dbReference type="PROSITE" id="PS51918">
    <property type="entry name" value="RADICAL_SAM"/>
    <property type="match status" value="1"/>
</dbReference>
<organism evidence="10 11">
    <name type="scientific">Geotalea uraniireducens (strain Rf4)</name>
    <name type="common">Geobacter uraniireducens</name>
    <dbReference type="NCBI Taxonomy" id="351605"/>
    <lineage>
        <taxon>Bacteria</taxon>
        <taxon>Pseudomonadati</taxon>
        <taxon>Thermodesulfobacteriota</taxon>
        <taxon>Desulfuromonadia</taxon>
        <taxon>Geobacterales</taxon>
        <taxon>Geobacteraceae</taxon>
        <taxon>Geotalea</taxon>
    </lineage>
</organism>
<dbReference type="CDD" id="cd01335">
    <property type="entry name" value="Radical_SAM"/>
    <property type="match status" value="1"/>
</dbReference>
<dbReference type="InterPro" id="IPR034466">
    <property type="entry name" value="Methyltransferase_Class_B"/>
</dbReference>
<keyword evidence="5" id="KW-0479">Metal-binding</keyword>
<evidence type="ECO:0000256" key="6">
    <source>
        <dbReference type="ARBA" id="ARBA00023004"/>
    </source>
</evidence>
<dbReference type="SFLD" id="SFLDG01123">
    <property type="entry name" value="methyltransferase_(Class_B)"/>
    <property type="match status" value="1"/>
</dbReference>
<dbReference type="InterPro" id="IPR007197">
    <property type="entry name" value="rSAM"/>
</dbReference>
<dbReference type="OrthoDB" id="9762608at2"/>
<dbReference type="SUPFAM" id="SSF102114">
    <property type="entry name" value="Radical SAM enzymes"/>
    <property type="match status" value="1"/>
</dbReference>
<evidence type="ECO:0000259" key="9">
    <source>
        <dbReference type="PROSITE" id="PS51918"/>
    </source>
</evidence>
<dbReference type="STRING" id="351605.Gura_0504"/>
<dbReference type="InterPro" id="IPR023404">
    <property type="entry name" value="rSAM_horseshoe"/>
</dbReference>
<dbReference type="GO" id="GO:0031419">
    <property type="term" value="F:cobalamin binding"/>
    <property type="evidence" value="ECO:0007669"/>
    <property type="project" value="InterPro"/>
</dbReference>
<keyword evidence="7" id="KW-0411">Iron-sulfur</keyword>
<evidence type="ECO:0000256" key="3">
    <source>
        <dbReference type="ARBA" id="ARBA00022679"/>
    </source>
</evidence>
<dbReference type="Gene3D" id="3.40.50.280">
    <property type="entry name" value="Cobalamin-binding domain"/>
    <property type="match status" value="1"/>
</dbReference>
<dbReference type="HOGENOM" id="CLU_021572_4_3_7"/>
<dbReference type="GO" id="GO:0051539">
    <property type="term" value="F:4 iron, 4 sulfur cluster binding"/>
    <property type="evidence" value="ECO:0007669"/>
    <property type="project" value="UniProtKB-KW"/>
</dbReference>
<evidence type="ECO:0000256" key="1">
    <source>
        <dbReference type="ARBA" id="ARBA00001966"/>
    </source>
</evidence>
<comment type="cofactor">
    <cofactor evidence="1">
        <name>[4Fe-4S] cluster</name>
        <dbReference type="ChEBI" id="CHEBI:49883"/>
    </cofactor>
</comment>
<name>A5GCH1_GEOUR</name>
<dbReference type="AlphaFoldDB" id="A5GCH1"/>
<keyword evidence="11" id="KW-1185">Reference proteome</keyword>
<evidence type="ECO:0000256" key="5">
    <source>
        <dbReference type="ARBA" id="ARBA00022723"/>
    </source>
</evidence>